<feature type="compositionally biased region" description="Basic and acidic residues" evidence="6">
    <location>
        <begin position="166"/>
        <end position="184"/>
    </location>
</feature>
<keyword evidence="8" id="KW-1185">Reference proteome</keyword>
<evidence type="ECO:0000313" key="7">
    <source>
        <dbReference type="EMBL" id="CAK0887485.1"/>
    </source>
</evidence>
<evidence type="ECO:0000256" key="6">
    <source>
        <dbReference type="SAM" id="MobiDB-lite"/>
    </source>
</evidence>
<keyword evidence="3 5" id="KW-0808">Transferase</keyword>
<dbReference type="PANTHER" id="PTHR21337">
    <property type="entry name" value="PHOSPHO-2-DEHYDRO-3-DEOXYHEPTONATE ALDOLASE 1, 2"/>
    <property type="match status" value="1"/>
</dbReference>
<feature type="region of interest" description="Disordered" evidence="6">
    <location>
        <begin position="1"/>
        <end position="86"/>
    </location>
</feature>
<evidence type="ECO:0000256" key="1">
    <source>
        <dbReference type="ARBA" id="ARBA00004688"/>
    </source>
</evidence>
<organism evidence="7 8">
    <name type="scientific">Prorocentrum cordatum</name>
    <dbReference type="NCBI Taxonomy" id="2364126"/>
    <lineage>
        <taxon>Eukaryota</taxon>
        <taxon>Sar</taxon>
        <taxon>Alveolata</taxon>
        <taxon>Dinophyceae</taxon>
        <taxon>Prorocentrales</taxon>
        <taxon>Prorocentraceae</taxon>
        <taxon>Prorocentrum</taxon>
    </lineage>
</organism>
<dbReference type="Pfam" id="PF01474">
    <property type="entry name" value="DAHP_synth_2"/>
    <property type="match status" value="1"/>
</dbReference>
<evidence type="ECO:0000256" key="3">
    <source>
        <dbReference type="ARBA" id="ARBA00022679"/>
    </source>
</evidence>
<dbReference type="Gene3D" id="3.20.20.70">
    <property type="entry name" value="Aldolase class I"/>
    <property type="match status" value="1"/>
</dbReference>
<gene>
    <name evidence="7" type="ORF">PCOR1329_LOCUS68524</name>
</gene>
<evidence type="ECO:0000256" key="4">
    <source>
        <dbReference type="ARBA" id="ARBA00047508"/>
    </source>
</evidence>
<proteinExistence type="inferred from homology"/>
<dbReference type="InterPro" id="IPR013785">
    <property type="entry name" value="Aldolase_TIM"/>
</dbReference>
<dbReference type="Proteomes" id="UP001189429">
    <property type="component" value="Unassembled WGS sequence"/>
</dbReference>
<dbReference type="InterPro" id="IPR002480">
    <property type="entry name" value="DAHP_synth_2"/>
</dbReference>
<comment type="similarity">
    <text evidence="2 5">Belongs to the class-II DAHP synthase family.</text>
</comment>
<feature type="region of interest" description="Disordered" evidence="6">
    <location>
        <begin position="107"/>
        <end position="288"/>
    </location>
</feature>
<evidence type="ECO:0000256" key="5">
    <source>
        <dbReference type="RuleBase" id="RU363071"/>
    </source>
</evidence>
<dbReference type="SUPFAM" id="SSF51569">
    <property type="entry name" value="Aldolase"/>
    <property type="match status" value="1"/>
</dbReference>
<evidence type="ECO:0000313" key="8">
    <source>
        <dbReference type="Proteomes" id="UP001189429"/>
    </source>
</evidence>
<keyword evidence="5" id="KW-0057">Aromatic amino acid biosynthesis</keyword>
<keyword evidence="5" id="KW-0028">Amino-acid biosynthesis</keyword>
<feature type="compositionally biased region" description="Basic and acidic residues" evidence="6">
    <location>
        <begin position="274"/>
        <end position="288"/>
    </location>
</feature>
<dbReference type="EC" id="2.5.1.54" evidence="5"/>
<protein>
    <recommendedName>
        <fullName evidence="5">Phospho-2-dehydro-3-deoxyheptonate aldolase</fullName>
        <ecNumber evidence="5">2.5.1.54</ecNumber>
    </recommendedName>
</protein>
<feature type="compositionally biased region" description="Basic and acidic residues" evidence="6">
    <location>
        <begin position="249"/>
        <end position="261"/>
    </location>
</feature>
<name>A0ABN9WLM6_9DINO</name>
<reference evidence="7" key="1">
    <citation type="submission" date="2023-10" db="EMBL/GenBank/DDBJ databases">
        <authorList>
            <person name="Chen Y."/>
            <person name="Shah S."/>
            <person name="Dougan E. K."/>
            <person name="Thang M."/>
            <person name="Chan C."/>
        </authorList>
    </citation>
    <scope>NUCLEOTIDE SEQUENCE [LARGE SCALE GENOMIC DNA]</scope>
</reference>
<comment type="caution">
    <text evidence="7">The sequence shown here is derived from an EMBL/GenBank/DDBJ whole genome shotgun (WGS) entry which is preliminary data.</text>
</comment>
<sequence length="634" mass="68728">MAEAEQVAPADEADFTAEKPAESDSSDSDDGMPPLDGYWASMLNVTKTEAPVKPQLLLKTKLDEERKGKGRGKGKKGKGGKSGYPPMGMYPGFPFDPLNPMWGRKGWKGGKGSWRSRQGANPNDIGDFIAWAQDENAADGSRPVRERSRSPARQPASMRLESFLEWARDSREAKEEPPEPEERGGGLGGFMAWATEPGPKEEDAPAFPAPLPPPPPPPAQTAPPPPPAAKAEPEAEEEKPAATGGELIVPKELEQELRKMGDSAGVSSSRPRRAKSEERSDQSEGAERLESQLRLILQMGMITEHRGGRPAVCVCRIAGQYGKPRSKPTEVVDGLGEIMSFKGDNINGYDTSDRKWDPNRLLQGYFHSASTLNYLRALCAAGGPAGTKDISVDPLAASPKFASMKSSARDIGGKDAPTEFFTAHEAMQLDLEEALTRKAGDKYYNLSAHLVWIGDRTRQLNGAHVEYFRGIANPVGVKVGPSMKADELQDLVKMLNPTKEEGRLMLITRYGASKIDDMLPAHIEAVKASGVPVVWQCDGVHGNGIVASNKYKTRVVEDVISEVVKCIAIHKRCGSVLGGIHLEVTGQETVTECLGGCIGMTEEMLTKNYETYCDPRLNYAQSIEAAFEIADSLT</sequence>
<feature type="compositionally biased region" description="Pro residues" evidence="6">
    <location>
        <begin position="207"/>
        <end position="228"/>
    </location>
</feature>
<accession>A0ABN9WLM6</accession>
<comment type="pathway">
    <text evidence="1 5">Metabolic intermediate biosynthesis; chorismate biosynthesis; chorismate from D-erythrose 4-phosphate and phosphoenolpyruvate: step 1/7.</text>
</comment>
<dbReference type="PANTHER" id="PTHR21337:SF0">
    <property type="entry name" value="PHOSPHO-2-DEHYDRO-3-DEOXYHEPTONATE ALDOLASE"/>
    <property type="match status" value="1"/>
</dbReference>
<dbReference type="EMBL" id="CAUYUJ010018948">
    <property type="protein sequence ID" value="CAK0887485.1"/>
    <property type="molecule type" value="Genomic_DNA"/>
</dbReference>
<evidence type="ECO:0000256" key="2">
    <source>
        <dbReference type="ARBA" id="ARBA00008911"/>
    </source>
</evidence>
<comment type="catalytic activity">
    <reaction evidence="4 5">
        <text>D-erythrose 4-phosphate + phosphoenolpyruvate + H2O = 7-phospho-2-dehydro-3-deoxy-D-arabino-heptonate + phosphate</text>
        <dbReference type="Rhea" id="RHEA:14717"/>
        <dbReference type="ChEBI" id="CHEBI:15377"/>
        <dbReference type="ChEBI" id="CHEBI:16897"/>
        <dbReference type="ChEBI" id="CHEBI:43474"/>
        <dbReference type="ChEBI" id="CHEBI:58394"/>
        <dbReference type="ChEBI" id="CHEBI:58702"/>
        <dbReference type="EC" id="2.5.1.54"/>
    </reaction>
</comment>
<feature type="compositionally biased region" description="Basic residues" evidence="6">
    <location>
        <begin position="68"/>
        <end position="79"/>
    </location>
</feature>